<evidence type="ECO:0000313" key="4">
    <source>
        <dbReference type="Proteomes" id="UP001288944"/>
    </source>
</evidence>
<accession>A0AAW9KR28</accession>
<dbReference type="Gene3D" id="1.10.260.40">
    <property type="entry name" value="lambda repressor-like DNA-binding domains"/>
    <property type="match status" value="1"/>
</dbReference>
<organism evidence="3 4">
    <name type="scientific">Clostridium perfringens</name>
    <dbReference type="NCBI Taxonomy" id="1502"/>
    <lineage>
        <taxon>Bacteria</taxon>
        <taxon>Bacillati</taxon>
        <taxon>Bacillota</taxon>
        <taxon>Clostridia</taxon>
        <taxon>Eubacteriales</taxon>
        <taxon>Clostridiaceae</taxon>
        <taxon>Clostridium</taxon>
    </lineage>
</organism>
<dbReference type="PROSITE" id="PS50943">
    <property type="entry name" value="HTH_CROC1"/>
    <property type="match status" value="1"/>
</dbReference>
<dbReference type="GO" id="GO:0003677">
    <property type="term" value="F:DNA binding"/>
    <property type="evidence" value="ECO:0007669"/>
    <property type="project" value="UniProtKB-KW"/>
</dbReference>
<dbReference type="InterPro" id="IPR001387">
    <property type="entry name" value="Cro/C1-type_HTH"/>
</dbReference>
<dbReference type="PANTHER" id="PTHR46558">
    <property type="entry name" value="TRACRIPTIONAL REGULATORY PROTEIN-RELATED-RELATED"/>
    <property type="match status" value="1"/>
</dbReference>
<dbReference type="SUPFAM" id="SSF47413">
    <property type="entry name" value="lambda repressor-like DNA-binding domains"/>
    <property type="match status" value="1"/>
</dbReference>
<dbReference type="SMART" id="SM00530">
    <property type="entry name" value="HTH_XRE"/>
    <property type="match status" value="1"/>
</dbReference>
<dbReference type="EMBL" id="WNUR01001347">
    <property type="protein sequence ID" value="MDZ7543575.1"/>
    <property type="molecule type" value="Genomic_DNA"/>
</dbReference>
<keyword evidence="1" id="KW-0238">DNA-binding</keyword>
<dbReference type="PANTHER" id="PTHR46558:SF4">
    <property type="entry name" value="DNA-BIDING PHAGE PROTEIN"/>
    <property type="match status" value="1"/>
</dbReference>
<evidence type="ECO:0000256" key="1">
    <source>
        <dbReference type="ARBA" id="ARBA00023125"/>
    </source>
</evidence>
<protein>
    <submittedName>
        <fullName evidence="3">Helix-turn-helix domain-containing protein</fullName>
    </submittedName>
</protein>
<evidence type="ECO:0000259" key="2">
    <source>
        <dbReference type="PROSITE" id="PS50943"/>
    </source>
</evidence>
<name>A0AAW9KR28_CLOPF</name>
<sequence>MDTQKIGRFIAEARKNKKMTQAEFGEYLNVTDKAVSKWECGKCMPDSSLFEEIGKVLEVSVNELLKGEYIEQENEEVENNKNIILLINEIQKLKRNESLVGA</sequence>
<proteinExistence type="predicted"/>
<dbReference type="AlphaFoldDB" id="A0AAW9KR28"/>
<feature type="non-terminal residue" evidence="3">
    <location>
        <position position="102"/>
    </location>
</feature>
<feature type="domain" description="HTH cro/C1-type" evidence="2">
    <location>
        <begin position="10"/>
        <end position="64"/>
    </location>
</feature>
<gene>
    <name evidence="3" type="ORF">GNF83_20895</name>
</gene>
<evidence type="ECO:0000313" key="3">
    <source>
        <dbReference type="EMBL" id="MDZ7543575.1"/>
    </source>
</evidence>
<dbReference type="Proteomes" id="UP001288944">
    <property type="component" value="Unassembled WGS sequence"/>
</dbReference>
<reference evidence="3" key="1">
    <citation type="submission" date="2019-11" db="EMBL/GenBank/DDBJ databases">
        <title>Characterization of Clostridium perfringens isolates from swine manure treated agricultural soils.</title>
        <authorList>
            <person name="Wushke S.T."/>
        </authorList>
    </citation>
    <scope>NUCLEOTIDE SEQUENCE</scope>
    <source>
        <strain evidence="3">X62</strain>
    </source>
</reference>
<comment type="caution">
    <text evidence="3">The sequence shown here is derived from an EMBL/GenBank/DDBJ whole genome shotgun (WGS) entry which is preliminary data.</text>
</comment>
<dbReference type="InterPro" id="IPR010982">
    <property type="entry name" value="Lambda_DNA-bd_dom_sf"/>
</dbReference>
<dbReference type="Pfam" id="PF01381">
    <property type="entry name" value="HTH_3"/>
    <property type="match status" value="1"/>
</dbReference>
<dbReference type="CDD" id="cd00093">
    <property type="entry name" value="HTH_XRE"/>
    <property type="match status" value="1"/>
</dbReference>